<protein>
    <recommendedName>
        <fullName evidence="1">SnoaL-like domain-containing protein</fullName>
    </recommendedName>
</protein>
<proteinExistence type="predicted"/>
<reference evidence="2 3" key="1">
    <citation type="submission" date="2019-04" db="EMBL/GenBank/DDBJ databases">
        <title>Streptomyces lasaliensis sp. nov., an Actinomycete isolated from soil which produces the polyether antibiotic lasalocid.</title>
        <authorList>
            <person name="Erwin G."/>
            <person name="Haber C."/>
        </authorList>
    </citation>
    <scope>NUCLEOTIDE SEQUENCE [LARGE SCALE GENOMIC DNA]</scope>
    <source>
        <strain evidence="2 3">X-537</strain>
    </source>
</reference>
<organism evidence="2 3">
    <name type="scientific">Streptomyces lasalocidi</name>
    <name type="common">Streptomyces lasaliensis</name>
    <dbReference type="NCBI Taxonomy" id="324833"/>
    <lineage>
        <taxon>Bacteria</taxon>
        <taxon>Bacillati</taxon>
        <taxon>Actinomycetota</taxon>
        <taxon>Actinomycetes</taxon>
        <taxon>Kitasatosporales</taxon>
        <taxon>Streptomycetaceae</taxon>
        <taxon>Streptomyces</taxon>
    </lineage>
</organism>
<dbReference type="EMBL" id="SZNQ01000001">
    <property type="protein sequence ID" value="TKS98844.1"/>
    <property type="molecule type" value="Genomic_DNA"/>
</dbReference>
<sequence length="282" mass="30292">MPAETVRKEVALEYCRRVNAGELEGVLQLFAPDARLVDPLGTEPVVGRAALAARLAPALRGAVHEEPGRPYAAHDGTSVVLPATVTVGAPGAPPQRRGRTRVMGVIEVGEDGLIREMRVMWGVTDSSWTARPAPDEERRKELAREHCLRINDGDVDGLLKLYSPRIRFEDPVGSWTRTGLEALRAHATMAVGSNVRETAGLTVAGQDGRHAAVTVSATMDYLPSGPLLARHHLMTLPAPADPHRALIGIEYVMVIGVDADGLIDEMRAYWGATDVSLLDPAA</sequence>
<dbReference type="InterPro" id="IPR037401">
    <property type="entry name" value="SnoaL-like"/>
</dbReference>
<feature type="domain" description="SnoaL-like" evidence="1">
    <location>
        <begin position="145"/>
        <end position="264"/>
    </location>
</feature>
<dbReference type="InterPro" id="IPR032710">
    <property type="entry name" value="NTF2-like_dom_sf"/>
</dbReference>
<evidence type="ECO:0000313" key="2">
    <source>
        <dbReference type="EMBL" id="TKS98844.1"/>
    </source>
</evidence>
<gene>
    <name evidence="2" type="ORF">E4U91_01010</name>
</gene>
<dbReference type="Gene3D" id="3.10.450.50">
    <property type="match status" value="2"/>
</dbReference>
<name>A0A4U5WAX5_STRLS</name>
<dbReference type="Proteomes" id="UP000305929">
    <property type="component" value="Unassembled WGS sequence"/>
</dbReference>
<comment type="caution">
    <text evidence="2">The sequence shown here is derived from an EMBL/GenBank/DDBJ whole genome shotgun (WGS) entry which is preliminary data.</text>
</comment>
<dbReference type="AlphaFoldDB" id="A0A4U5WAX5"/>
<keyword evidence="3" id="KW-1185">Reference proteome</keyword>
<evidence type="ECO:0000313" key="3">
    <source>
        <dbReference type="Proteomes" id="UP000305929"/>
    </source>
</evidence>
<accession>A0A4U5WAX5</accession>
<feature type="domain" description="SnoaL-like" evidence="1">
    <location>
        <begin position="13"/>
        <end position="117"/>
    </location>
</feature>
<dbReference type="OrthoDB" id="5732163at2"/>
<dbReference type="SUPFAM" id="SSF54427">
    <property type="entry name" value="NTF2-like"/>
    <property type="match status" value="2"/>
</dbReference>
<evidence type="ECO:0000259" key="1">
    <source>
        <dbReference type="Pfam" id="PF12680"/>
    </source>
</evidence>
<dbReference type="RefSeq" id="WP_137304748.1">
    <property type="nucleotide sequence ID" value="NZ_SZNQ01000001.1"/>
</dbReference>
<dbReference type="Pfam" id="PF12680">
    <property type="entry name" value="SnoaL_2"/>
    <property type="match status" value="2"/>
</dbReference>